<organism evidence="1 2">
    <name type="scientific">Peribacillus saganii</name>
    <dbReference type="NCBI Taxonomy" id="2303992"/>
    <lineage>
        <taxon>Bacteria</taxon>
        <taxon>Bacillati</taxon>
        <taxon>Bacillota</taxon>
        <taxon>Bacilli</taxon>
        <taxon>Bacillales</taxon>
        <taxon>Bacillaceae</taxon>
        <taxon>Peribacillus</taxon>
    </lineage>
</organism>
<proteinExistence type="predicted"/>
<reference evidence="1 2" key="1">
    <citation type="submission" date="2018-08" db="EMBL/GenBank/DDBJ databases">
        <title>Bacillus chawlae sp. nov., Bacillus glennii sp. nov., and Bacillus saganii sp. nov. Isolated from the Vehicle Assembly Building at Kennedy Space Center where the Viking Spacecraft were Assembled.</title>
        <authorList>
            <person name="Seuylemezian A."/>
            <person name="Vaishampayan P."/>
        </authorList>
    </citation>
    <scope>NUCLEOTIDE SEQUENCE [LARGE SCALE GENOMIC DNA]</scope>
    <source>
        <strain evidence="1 2">V47-23a</strain>
    </source>
</reference>
<dbReference type="RefSeq" id="WP_117326982.1">
    <property type="nucleotide sequence ID" value="NZ_QVTE01000033.1"/>
</dbReference>
<evidence type="ECO:0000313" key="1">
    <source>
        <dbReference type="EMBL" id="RFU68458.1"/>
    </source>
</evidence>
<gene>
    <name evidence="1" type="ORF">D0469_12020</name>
</gene>
<keyword evidence="2" id="KW-1185">Reference proteome</keyword>
<accession>A0A372LMV4</accession>
<dbReference type="Proteomes" id="UP000264541">
    <property type="component" value="Unassembled WGS sequence"/>
</dbReference>
<comment type="caution">
    <text evidence="1">The sequence shown here is derived from an EMBL/GenBank/DDBJ whole genome shotgun (WGS) entry which is preliminary data.</text>
</comment>
<dbReference type="AlphaFoldDB" id="A0A372LMV4"/>
<sequence length="86" mass="9893">MAVKLIPKQEILEMLLEIEASIDMLETSLDKSVERERNLIMYNREDVAEGYQLKMKKARVSSEPINGSQKLPNLGKRISIEPKLSY</sequence>
<evidence type="ECO:0000313" key="2">
    <source>
        <dbReference type="Proteomes" id="UP000264541"/>
    </source>
</evidence>
<dbReference type="EMBL" id="QVTE01000033">
    <property type="protein sequence ID" value="RFU68458.1"/>
    <property type="molecule type" value="Genomic_DNA"/>
</dbReference>
<dbReference type="OrthoDB" id="9903305at2"/>
<name>A0A372LMV4_9BACI</name>
<protein>
    <submittedName>
        <fullName evidence="1">Uncharacterized protein</fullName>
    </submittedName>
</protein>